<dbReference type="RefSeq" id="WP_092320761.1">
    <property type="nucleotide sequence ID" value="NZ_FNTJ01000003.1"/>
</dbReference>
<protein>
    <submittedName>
        <fullName evidence="2">Cobaltochelatase CobS subunit</fullName>
    </submittedName>
</protein>
<sequence>MTNVNTTTNITVEEVQAALVQEYTSQKFEKVMVHELFGLSQPLPGLEQPIPVPVERHPLAPKVQDGYVFNEKLLRRTLLSMRTRDSIMYVGDKGTGKSSFVQQLNARLNRPVININAGPGVDESYLVGCKTIENGSVKAVDGVLSYAYRHGLTCLIDEICTLRPGVLVSINDLIQGDEVVTLKHHGIDPSLDPKMLMGLNNGMTLVRHPAFRLFATDNTGGKQQKDPRFSGVNNQNSAVRSRFTSMKVGFMPADKELAALTNTLKGGVVENVHLAMMVEFAFRFRSAFEIGEAFDNISFRELRRWALKMEVYGCIHESFMDAIYGNMEQSDQLLAEHLFEETFGQRLILDDVYTMSCADQLDAIKAITAAAA</sequence>
<dbReference type="Gene3D" id="3.40.50.300">
    <property type="entry name" value="P-loop containing nucleotide triphosphate hydrolases"/>
    <property type="match status" value="1"/>
</dbReference>
<evidence type="ECO:0000259" key="1">
    <source>
        <dbReference type="Pfam" id="PF07728"/>
    </source>
</evidence>
<feature type="domain" description="ATPase dynein-related AAA" evidence="1">
    <location>
        <begin position="88"/>
        <end position="243"/>
    </location>
</feature>
<organism evidence="2 3">
    <name type="scientific">Pseudomonas saponiphila</name>
    <dbReference type="NCBI Taxonomy" id="556534"/>
    <lineage>
        <taxon>Bacteria</taxon>
        <taxon>Pseudomonadati</taxon>
        <taxon>Pseudomonadota</taxon>
        <taxon>Gammaproteobacteria</taxon>
        <taxon>Pseudomonadales</taxon>
        <taxon>Pseudomonadaceae</taxon>
        <taxon>Pseudomonas</taxon>
    </lineage>
</organism>
<accession>A0A1H4ZSM4</accession>
<dbReference type="AlphaFoldDB" id="A0A1H4ZSM4"/>
<dbReference type="InterPro" id="IPR027417">
    <property type="entry name" value="P-loop_NTPase"/>
</dbReference>
<reference evidence="3" key="1">
    <citation type="submission" date="2016-10" db="EMBL/GenBank/DDBJ databases">
        <authorList>
            <person name="Varghese N."/>
            <person name="Submissions S."/>
        </authorList>
    </citation>
    <scope>NUCLEOTIDE SEQUENCE [LARGE SCALE GENOMIC DNA]</scope>
    <source>
        <strain evidence="3">DSM 9751</strain>
    </source>
</reference>
<keyword evidence="3" id="KW-1185">Reference proteome</keyword>
<dbReference type="GO" id="GO:0016887">
    <property type="term" value="F:ATP hydrolysis activity"/>
    <property type="evidence" value="ECO:0007669"/>
    <property type="project" value="InterPro"/>
</dbReference>
<dbReference type="EMBL" id="FNTJ01000003">
    <property type="protein sequence ID" value="SED32451.1"/>
    <property type="molecule type" value="Genomic_DNA"/>
</dbReference>
<evidence type="ECO:0000313" key="2">
    <source>
        <dbReference type="EMBL" id="SED32451.1"/>
    </source>
</evidence>
<dbReference type="Proteomes" id="UP000198982">
    <property type="component" value="Unassembled WGS sequence"/>
</dbReference>
<name>A0A1H4ZSM4_9PSED</name>
<evidence type="ECO:0000313" key="3">
    <source>
        <dbReference type="Proteomes" id="UP000198982"/>
    </source>
</evidence>
<dbReference type="GO" id="GO:0005524">
    <property type="term" value="F:ATP binding"/>
    <property type="evidence" value="ECO:0007669"/>
    <property type="project" value="InterPro"/>
</dbReference>
<proteinExistence type="predicted"/>
<dbReference type="SUPFAM" id="SSF52540">
    <property type="entry name" value="P-loop containing nucleoside triphosphate hydrolases"/>
    <property type="match status" value="1"/>
</dbReference>
<gene>
    <name evidence="2" type="ORF">SAMN05216178_6786</name>
</gene>
<dbReference type="Pfam" id="PF07728">
    <property type="entry name" value="AAA_5"/>
    <property type="match status" value="1"/>
</dbReference>
<dbReference type="InterPro" id="IPR011704">
    <property type="entry name" value="ATPase_dyneun-rel_AAA"/>
</dbReference>